<comment type="caution">
    <text evidence="6">The sequence shown here is derived from an EMBL/GenBank/DDBJ whole genome shotgun (WGS) entry which is preliminary data.</text>
</comment>
<gene>
    <name evidence="6" type="ORF">H6P81_007064</name>
</gene>
<evidence type="ECO:0000313" key="7">
    <source>
        <dbReference type="Proteomes" id="UP000825729"/>
    </source>
</evidence>
<feature type="domain" description="Terpene synthase metal-binding" evidence="5">
    <location>
        <begin position="1"/>
        <end position="163"/>
    </location>
</feature>
<dbReference type="GO" id="GO:0016114">
    <property type="term" value="P:terpenoid biosynthetic process"/>
    <property type="evidence" value="ECO:0007669"/>
    <property type="project" value="InterPro"/>
</dbReference>
<dbReference type="Proteomes" id="UP000825729">
    <property type="component" value="Unassembled WGS sequence"/>
</dbReference>
<accession>A0AAV7EZ23</accession>
<evidence type="ECO:0000256" key="1">
    <source>
        <dbReference type="ARBA" id="ARBA00004721"/>
    </source>
</evidence>
<proteinExistence type="predicted"/>
<dbReference type="Gene3D" id="1.10.600.10">
    <property type="entry name" value="Farnesyl Diphosphate Synthase"/>
    <property type="match status" value="1"/>
</dbReference>
<evidence type="ECO:0000256" key="3">
    <source>
        <dbReference type="ARBA" id="ARBA00022842"/>
    </source>
</evidence>
<evidence type="ECO:0000256" key="2">
    <source>
        <dbReference type="ARBA" id="ARBA00022723"/>
    </source>
</evidence>
<keyword evidence="3" id="KW-0460">Magnesium</keyword>
<dbReference type="InterPro" id="IPR005630">
    <property type="entry name" value="Terpene_synthase_metal-bd"/>
</dbReference>
<evidence type="ECO:0000259" key="5">
    <source>
        <dbReference type="Pfam" id="PF03936"/>
    </source>
</evidence>
<dbReference type="InterPro" id="IPR008949">
    <property type="entry name" value="Isoprenoid_synthase_dom_sf"/>
</dbReference>
<dbReference type="InterPro" id="IPR050148">
    <property type="entry name" value="Terpene_synthase-like"/>
</dbReference>
<protein>
    <recommendedName>
        <fullName evidence="5">Terpene synthase metal-binding domain-containing protein</fullName>
    </recommendedName>
</protein>
<keyword evidence="2" id="KW-0479">Metal-binding</keyword>
<dbReference type="GO" id="GO:0000287">
    <property type="term" value="F:magnesium ion binding"/>
    <property type="evidence" value="ECO:0007669"/>
    <property type="project" value="InterPro"/>
</dbReference>
<reference evidence="6 7" key="1">
    <citation type="submission" date="2021-07" db="EMBL/GenBank/DDBJ databases">
        <title>The Aristolochia fimbriata genome: insights into angiosperm evolution, floral development and chemical biosynthesis.</title>
        <authorList>
            <person name="Jiao Y."/>
        </authorList>
    </citation>
    <scope>NUCLEOTIDE SEQUENCE [LARGE SCALE GENOMIC DNA]</scope>
    <source>
        <strain evidence="6">IBCAS-2021</strain>
        <tissue evidence="6">Leaf</tissue>
    </source>
</reference>
<comment type="pathway">
    <text evidence="1">Secondary metabolite biosynthesis; terpenoid biosynthesis.</text>
</comment>
<dbReference type="Pfam" id="PF03936">
    <property type="entry name" value="Terpene_synth_C"/>
    <property type="match status" value="1"/>
</dbReference>
<dbReference type="SUPFAM" id="SSF48576">
    <property type="entry name" value="Terpenoid synthases"/>
    <property type="match status" value="1"/>
</dbReference>
<dbReference type="EMBL" id="JAINDJ010000003">
    <property type="protein sequence ID" value="KAG9454160.1"/>
    <property type="molecule type" value="Genomic_DNA"/>
</dbReference>
<evidence type="ECO:0000313" key="6">
    <source>
        <dbReference type="EMBL" id="KAG9454160.1"/>
    </source>
</evidence>
<dbReference type="PANTHER" id="PTHR31225:SF93">
    <property type="entry name" value="ALPHA-HUMULENE_(-)-(E)-BETA-CARYOPHYLLENE SYNTHASE"/>
    <property type="match status" value="1"/>
</dbReference>
<dbReference type="PANTHER" id="PTHR31225">
    <property type="entry name" value="OS04G0344100 PROTEIN-RELATED"/>
    <property type="match status" value="1"/>
</dbReference>
<sequence>MDELPEYVKPLYRQLITFFKETEEELEKEGFSYQICYMKQAVQDLYKAYFTEIEWYHNCYTPGVEEHMWMSFISCGYSATFLLTMICMKEASVKAFEWWSCEPRMVVAAAEVCRFIDDLVTNEFKQKRWHVVSLIECYMKEKGMMREEVQDLFKHYYNVAWKDINKACLRPRPFPMYILSKGVNLAQVIGVWYNSHNADEYTFSGGRTKEMITELLVNPIHV</sequence>
<dbReference type="AlphaFoldDB" id="A0AAV7EZ23"/>
<keyword evidence="7" id="KW-1185">Reference proteome</keyword>
<evidence type="ECO:0000256" key="4">
    <source>
        <dbReference type="ARBA" id="ARBA00023239"/>
    </source>
</evidence>
<name>A0AAV7EZ23_ARIFI</name>
<keyword evidence="4" id="KW-0456">Lyase</keyword>
<dbReference type="GO" id="GO:0010333">
    <property type="term" value="F:terpene synthase activity"/>
    <property type="evidence" value="ECO:0007669"/>
    <property type="project" value="InterPro"/>
</dbReference>
<organism evidence="6 7">
    <name type="scientific">Aristolochia fimbriata</name>
    <name type="common">White veined hardy Dutchman's pipe vine</name>
    <dbReference type="NCBI Taxonomy" id="158543"/>
    <lineage>
        <taxon>Eukaryota</taxon>
        <taxon>Viridiplantae</taxon>
        <taxon>Streptophyta</taxon>
        <taxon>Embryophyta</taxon>
        <taxon>Tracheophyta</taxon>
        <taxon>Spermatophyta</taxon>
        <taxon>Magnoliopsida</taxon>
        <taxon>Magnoliidae</taxon>
        <taxon>Piperales</taxon>
        <taxon>Aristolochiaceae</taxon>
        <taxon>Aristolochia</taxon>
    </lineage>
</organism>